<sequence length="487" mass="55705">MKFYWDPLVQKPESPPSTPADIQGQKLKSKKATPLTYLEHIAQNPPTVGKNHYKGDYVYANFGYVRDEDTMEWFDPESSQPLKDKYISYRREGPIEEVDGKHIPDFKRSERIFPRIMSTEEQEHFYDEYLQYVHDDVDAEGDPRDLRITPATFAQWAVGARKGKAYEEEEFTPDSVIWSKRVVPPKQPKDSRPKRRQFDMVTGEEISELGDSDEEAVLITEAEGVNMMAIPREFSMMLPGVAQDLAHKAFGHRENDPEKYSQGSITSSDHDTASDPTVFNETRAVNHLGTLGDPMSGKAEFAGLSEEMLNLLDEKRLAEKRTVQKQEELAQAREVEIGLAREIFFLNARKNLQPIRVVNRGNPHGMDGAGSFDPSLSEGISNFDGSDEHEEELMSPASLPKQHKQFRRYFKEQIATESMAINRLNIYADVSDMEYERIRKDINVMRGVKDELVRSFGVENMEDIPLHVPHPLYMDRVDFAGGQSTYE</sequence>
<keyword evidence="4" id="KW-1185">Reference proteome</keyword>
<reference evidence="3 4" key="1">
    <citation type="submission" date="2015-10" db="EMBL/GenBank/DDBJ databases">
        <title>Full genome of DAOMC 229536 Phialocephala scopiformis, a fungal endophyte of spruce producing the potent anti-insectan compound rugulosin.</title>
        <authorList>
            <consortium name="DOE Joint Genome Institute"/>
            <person name="Walker A.K."/>
            <person name="Frasz S.L."/>
            <person name="Seifert K.A."/>
            <person name="Miller J.D."/>
            <person name="Mondo S.J."/>
            <person name="Labutti K."/>
            <person name="Lipzen A."/>
            <person name="Dockter R."/>
            <person name="Kennedy M."/>
            <person name="Grigoriev I.V."/>
            <person name="Spatafora J.W."/>
        </authorList>
    </citation>
    <scope>NUCLEOTIDE SEQUENCE [LARGE SCALE GENOMIC DNA]</scope>
    <source>
        <strain evidence="3 4">CBS 120377</strain>
    </source>
</reference>
<feature type="coiled-coil region" evidence="1">
    <location>
        <begin position="301"/>
        <end position="335"/>
    </location>
</feature>
<evidence type="ECO:0000313" key="3">
    <source>
        <dbReference type="EMBL" id="KUJ13287.1"/>
    </source>
</evidence>
<evidence type="ECO:0000256" key="1">
    <source>
        <dbReference type="SAM" id="Coils"/>
    </source>
</evidence>
<organism evidence="3 4">
    <name type="scientific">Mollisia scopiformis</name>
    <name type="common">Conifer needle endophyte fungus</name>
    <name type="synonym">Phialocephala scopiformis</name>
    <dbReference type="NCBI Taxonomy" id="149040"/>
    <lineage>
        <taxon>Eukaryota</taxon>
        <taxon>Fungi</taxon>
        <taxon>Dikarya</taxon>
        <taxon>Ascomycota</taxon>
        <taxon>Pezizomycotina</taxon>
        <taxon>Leotiomycetes</taxon>
        <taxon>Helotiales</taxon>
        <taxon>Mollisiaceae</taxon>
        <taxon>Mollisia</taxon>
    </lineage>
</organism>
<dbReference type="InParanoid" id="A0A194X088"/>
<dbReference type="GeneID" id="28815175"/>
<accession>A0A194X088</accession>
<dbReference type="RefSeq" id="XP_018067642.1">
    <property type="nucleotide sequence ID" value="XM_018205449.1"/>
</dbReference>
<proteinExistence type="predicted"/>
<feature type="region of interest" description="Disordered" evidence="2">
    <location>
        <begin position="252"/>
        <end position="276"/>
    </location>
</feature>
<dbReference type="AlphaFoldDB" id="A0A194X088"/>
<name>A0A194X088_MOLSC</name>
<dbReference type="Proteomes" id="UP000070700">
    <property type="component" value="Unassembled WGS sequence"/>
</dbReference>
<gene>
    <name evidence="3" type="ORF">LY89DRAFT_155756</name>
</gene>
<dbReference type="OrthoDB" id="3431248at2759"/>
<feature type="region of interest" description="Disordered" evidence="2">
    <location>
        <begin position="1"/>
        <end position="28"/>
    </location>
</feature>
<keyword evidence="1" id="KW-0175">Coiled coil</keyword>
<dbReference type="KEGG" id="psco:LY89DRAFT_155756"/>
<protein>
    <submittedName>
        <fullName evidence="3">Uncharacterized protein</fullName>
    </submittedName>
</protein>
<dbReference type="EMBL" id="KQ947422">
    <property type="protein sequence ID" value="KUJ13287.1"/>
    <property type="molecule type" value="Genomic_DNA"/>
</dbReference>
<evidence type="ECO:0000256" key="2">
    <source>
        <dbReference type="SAM" id="MobiDB-lite"/>
    </source>
</evidence>
<evidence type="ECO:0000313" key="4">
    <source>
        <dbReference type="Proteomes" id="UP000070700"/>
    </source>
</evidence>